<reference evidence="1 2" key="1">
    <citation type="submission" date="2018-05" db="EMBL/GenBank/DDBJ databases">
        <title>Evolution of GPA BGCs.</title>
        <authorList>
            <person name="Waglechner N."/>
            <person name="Wright G.D."/>
        </authorList>
    </citation>
    <scope>NUCLEOTIDE SEQUENCE [LARGE SCALE GENOMIC DNA]</scope>
    <source>
        <strain evidence="1 2">A82846</strain>
    </source>
</reference>
<dbReference type="SUPFAM" id="SSF53474">
    <property type="entry name" value="alpha/beta-Hydrolases"/>
    <property type="match status" value="1"/>
</dbReference>
<dbReference type="RefSeq" id="WP_037257014.1">
    <property type="nucleotide sequence ID" value="NZ_QHKI01000012.1"/>
</dbReference>
<gene>
    <name evidence="1" type="ORF">DMH04_17050</name>
</gene>
<keyword evidence="1" id="KW-0378">Hydrolase</keyword>
<dbReference type="GO" id="GO:0016787">
    <property type="term" value="F:hydrolase activity"/>
    <property type="evidence" value="ECO:0007669"/>
    <property type="project" value="UniProtKB-KW"/>
</dbReference>
<dbReference type="Gene3D" id="3.40.50.1820">
    <property type="entry name" value="alpha/beta hydrolase"/>
    <property type="match status" value="1"/>
</dbReference>
<dbReference type="OrthoDB" id="2972445at2"/>
<accession>A0A428ZBL2</accession>
<proteinExistence type="predicted"/>
<evidence type="ECO:0000313" key="1">
    <source>
        <dbReference type="EMBL" id="RSM85462.1"/>
    </source>
</evidence>
<dbReference type="Proteomes" id="UP000287547">
    <property type="component" value="Unassembled WGS sequence"/>
</dbReference>
<dbReference type="AlphaFoldDB" id="A0A428ZBL2"/>
<dbReference type="EMBL" id="QHKI01000012">
    <property type="protein sequence ID" value="RSM85462.1"/>
    <property type="molecule type" value="Genomic_DNA"/>
</dbReference>
<comment type="caution">
    <text evidence="1">The sequence shown here is derived from an EMBL/GenBank/DDBJ whole genome shotgun (WGS) entry which is preliminary data.</text>
</comment>
<sequence length="216" mass="23726">MAGPRTLLLIHSPLVGPTTWHTTAECLRRRGYRVHTPTMAVTRPPYHEKLIKAATIDEPVIAVGHSGAGALLPAITDTAIFVDAVLPHPGQSWFDVAPPQAQAQLRGLATEGELPPWHEWFAPEDIQLPHGPLRTQFLAEIPRLPLAYFAEAVPVTPAIRQAAYIRLSAPYDTAADEAEHLGWFVHRENAHHLAMLTEPERIADLITIGLTQITLA</sequence>
<dbReference type="InterPro" id="IPR029058">
    <property type="entry name" value="AB_hydrolase_fold"/>
</dbReference>
<evidence type="ECO:0000313" key="2">
    <source>
        <dbReference type="Proteomes" id="UP000287547"/>
    </source>
</evidence>
<protein>
    <submittedName>
        <fullName evidence="1">Alpha/beta hydrolase</fullName>
    </submittedName>
</protein>
<organism evidence="1 2">
    <name type="scientific">Kibdelosporangium aridum</name>
    <dbReference type="NCBI Taxonomy" id="2030"/>
    <lineage>
        <taxon>Bacteria</taxon>
        <taxon>Bacillati</taxon>
        <taxon>Actinomycetota</taxon>
        <taxon>Actinomycetes</taxon>
        <taxon>Pseudonocardiales</taxon>
        <taxon>Pseudonocardiaceae</taxon>
        <taxon>Kibdelosporangium</taxon>
    </lineage>
</organism>
<name>A0A428ZBL2_KIBAR</name>